<dbReference type="Pfam" id="PF13174">
    <property type="entry name" value="TPR_6"/>
    <property type="match status" value="1"/>
</dbReference>
<dbReference type="AlphaFoldDB" id="A0A6J6CXQ0"/>
<dbReference type="EMBL" id="CAEZTI010000006">
    <property type="protein sequence ID" value="CAB4556197.1"/>
    <property type="molecule type" value="Genomic_DNA"/>
</dbReference>
<dbReference type="InterPro" id="IPR011990">
    <property type="entry name" value="TPR-like_helical_dom_sf"/>
</dbReference>
<proteinExistence type="predicted"/>
<feature type="compositionally biased region" description="Basic and acidic residues" evidence="1">
    <location>
        <begin position="33"/>
        <end position="305"/>
    </location>
</feature>
<name>A0A6J6CXQ0_9ZZZZ</name>
<evidence type="ECO:0000256" key="1">
    <source>
        <dbReference type="SAM" id="MobiDB-lite"/>
    </source>
</evidence>
<protein>
    <submittedName>
        <fullName evidence="2">Unannotated protein</fullName>
    </submittedName>
</protein>
<evidence type="ECO:0000313" key="2">
    <source>
        <dbReference type="EMBL" id="CAB4556197.1"/>
    </source>
</evidence>
<dbReference type="InterPro" id="IPR019734">
    <property type="entry name" value="TPR_rpt"/>
</dbReference>
<feature type="compositionally biased region" description="Basic and acidic residues" evidence="1">
    <location>
        <begin position="313"/>
        <end position="331"/>
    </location>
</feature>
<dbReference type="PROSITE" id="PS50005">
    <property type="entry name" value="TPR"/>
    <property type="match status" value="1"/>
</dbReference>
<sequence length="562" mass="65855">MSERRPSNSGRPGRGSGPRRSGDSRPGSFSRGPRRDDDRGSRGPRRDDGRPPRDRDDRRPSGDRDDRPHRFDRDSRPPRSGDDRPRRFDRDSRPPRDGDDRPRRFDRDSRPPRDGGDRPRRFDRDSRPPRDRDDRPRSFDRDSRPPRFDRDSRPPRDGGDRPRRFDRDSRPPRDGDDRPRRFDRDSRPPRFDRDSRPPRDGDDRPRRFDRDSRPPRDRDDRPRSFDRDSRPPRDGGDRPRRFDRDSRPPRDRDDRPRSFDRDDRPRRFDRDDRPRRFDRDDRAPRTAAQERSDEVRGRIGERRTSGEMSAAPERSREEWIDEGSVRPKRDSNLGGVRAKGTGRAQKGGRKEVRALDSVVEQFERALGKKASPRALKRYEAALQAFEAHRYEDARKILNPMSREYSDVSAVREMLGLCFYRAGQWKRAVTELETAIALNPDWIFNHAVLADCHRALGDHEKCEKYWRELAEASPHPELLAEGRIVMAGSLADRGLVSEALSLMDKAAGDMKRPSEYHLRQWFVIGDLYDKEGNVIKARQFFERVAMHDRQFVDVAERLASLGG</sequence>
<gene>
    <name evidence="2" type="ORF">UFOPK1619_00070</name>
</gene>
<dbReference type="Gene3D" id="1.25.40.10">
    <property type="entry name" value="Tetratricopeptide repeat domain"/>
    <property type="match status" value="1"/>
</dbReference>
<dbReference type="SUPFAM" id="SSF48452">
    <property type="entry name" value="TPR-like"/>
    <property type="match status" value="1"/>
</dbReference>
<accession>A0A6J6CXQ0</accession>
<feature type="region of interest" description="Disordered" evidence="1">
    <location>
        <begin position="1"/>
        <end position="350"/>
    </location>
</feature>
<organism evidence="2">
    <name type="scientific">freshwater metagenome</name>
    <dbReference type="NCBI Taxonomy" id="449393"/>
    <lineage>
        <taxon>unclassified sequences</taxon>
        <taxon>metagenomes</taxon>
        <taxon>ecological metagenomes</taxon>
    </lineage>
</organism>
<reference evidence="2" key="1">
    <citation type="submission" date="2020-05" db="EMBL/GenBank/DDBJ databases">
        <authorList>
            <person name="Chiriac C."/>
            <person name="Salcher M."/>
            <person name="Ghai R."/>
            <person name="Kavagutti S V."/>
        </authorList>
    </citation>
    <scope>NUCLEOTIDE SEQUENCE</scope>
</reference>
<dbReference type="SMART" id="SM00028">
    <property type="entry name" value="TPR"/>
    <property type="match status" value="3"/>
</dbReference>